<keyword evidence="2" id="KW-1185">Reference proteome</keyword>
<evidence type="ECO:0000313" key="2">
    <source>
        <dbReference type="Proteomes" id="UP000214588"/>
    </source>
</evidence>
<proteinExistence type="predicted"/>
<dbReference type="RefSeq" id="WP_089023196.1">
    <property type="nucleotide sequence ID" value="NZ_NIQC01000008.1"/>
</dbReference>
<name>A0A226C0E5_9FIRM</name>
<organism evidence="1 2">
    <name type="scientific">Natranaerobius trueperi</name>
    <dbReference type="NCBI Taxonomy" id="759412"/>
    <lineage>
        <taxon>Bacteria</taxon>
        <taxon>Bacillati</taxon>
        <taxon>Bacillota</taxon>
        <taxon>Clostridia</taxon>
        <taxon>Natranaerobiales</taxon>
        <taxon>Natranaerobiaceae</taxon>
        <taxon>Natranaerobius</taxon>
    </lineage>
</organism>
<gene>
    <name evidence="1" type="ORF">CDO51_04935</name>
</gene>
<accession>A0A226C0E5</accession>
<evidence type="ECO:0000313" key="1">
    <source>
        <dbReference type="EMBL" id="OWZ84064.1"/>
    </source>
</evidence>
<reference evidence="1 2" key="1">
    <citation type="submission" date="2017-06" db="EMBL/GenBank/DDBJ databases">
        <title>Draft Genome Sequence of Natranaerobius trueperi halophilic, alkalithermophilic bacteria from soda lakes.</title>
        <authorList>
            <person name="Zhao B."/>
        </authorList>
    </citation>
    <scope>NUCLEOTIDE SEQUENCE [LARGE SCALE GENOMIC DNA]</scope>
    <source>
        <strain evidence="1 2">DSM 18760</strain>
    </source>
</reference>
<dbReference type="AlphaFoldDB" id="A0A226C0E5"/>
<comment type="caution">
    <text evidence="1">The sequence shown here is derived from an EMBL/GenBank/DDBJ whole genome shotgun (WGS) entry which is preliminary data.</text>
</comment>
<dbReference type="Proteomes" id="UP000214588">
    <property type="component" value="Unassembled WGS sequence"/>
</dbReference>
<sequence>MEDVVTSDHVVEDFDLVLDDLGEDNTNILHHEKIETGALLFFTEKESIKISFVPKERDGWNIDKIKTSSYTHNTNKPFSGSHGNLTLPQSKEVFYGILEDDNIKNLKIQKETSSYEETATIISTKDKKLW</sequence>
<protein>
    <submittedName>
        <fullName evidence="1">Uncharacterized protein</fullName>
    </submittedName>
</protein>
<dbReference type="EMBL" id="NIQC01000008">
    <property type="protein sequence ID" value="OWZ84064.1"/>
    <property type="molecule type" value="Genomic_DNA"/>
</dbReference>